<feature type="domain" description="RING-type" evidence="3">
    <location>
        <begin position="16"/>
        <end position="61"/>
    </location>
</feature>
<dbReference type="Proteomes" id="UP001237642">
    <property type="component" value="Unassembled WGS sequence"/>
</dbReference>
<reference evidence="4" key="1">
    <citation type="submission" date="2023-02" db="EMBL/GenBank/DDBJ databases">
        <title>Genome of toxic invasive species Heracleum sosnowskyi carries increased number of genes despite the absence of recent whole-genome duplications.</title>
        <authorList>
            <person name="Schelkunov M."/>
            <person name="Shtratnikova V."/>
            <person name="Makarenko M."/>
            <person name="Klepikova A."/>
            <person name="Omelchenko D."/>
            <person name="Novikova G."/>
            <person name="Obukhova E."/>
            <person name="Bogdanov V."/>
            <person name="Penin A."/>
            <person name="Logacheva M."/>
        </authorList>
    </citation>
    <scope>NUCLEOTIDE SEQUENCE</scope>
    <source>
        <strain evidence="4">Hsosn_3</strain>
        <tissue evidence="4">Leaf</tissue>
    </source>
</reference>
<evidence type="ECO:0000313" key="5">
    <source>
        <dbReference type="Proteomes" id="UP001237642"/>
    </source>
</evidence>
<keyword evidence="1" id="KW-0479">Metal-binding</keyword>
<accession>A0AAD8MX41</accession>
<name>A0AAD8MX41_9APIA</name>
<evidence type="ECO:0000313" key="4">
    <source>
        <dbReference type="EMBL" id="KAK1388456.1"/>
    </source>
</evidence>
<dbReference type="GO" id="GO:0008270">
    <property type="term" value="F:zinc ion binding"/>
    <property type="evidence" value="ECO:0007669"/>
    <property type="project" value="UniProtKB-KW"/>
</dbReference>
<dbReference type="GO" id="GO:0004842">
    <property type="term" value="F:ubiquitin-protein transferase activity"/>
    <property type="evidence" value="ECO:0007669"/>
    <property type="project" value="InterPro"/>
</dbReference>
<feature type="region of interest" description="Disordered" evidence="2">
    <location>
        <begin position="338"/>
        <end position="386"/>
    </location>
</feature>
<dbReference type="Gene3D" id="3.30.40.10">
    <property type="entry name" value="Zinc/RING finger domain, C3HC4 (zinc finger)"/>
    <property type="match status" value="1"/>
</dbReference>
<dbReference type="InterPro" id="IPR013083">
    <property type="entry name" value="Znf_RING/FYVE/PHD"/>
</dbReference>
<keyword evidence="1" id="KW-0862">Zinc</keyword>
<organism evidence="4 5">
    <name type="scientific">Heracleum sosnowskyi</name>
    <dbReference type="NCBI Taxonomy" id="360622"/>
    <lineage>
        <taxon>Eukaryota</taxon>
        <taxon>Viridiplantae</taxon>
        <taxon>Streptophyta</taxon>
        <taxon>Embryophyta</taxon>
        <taxon>Tracheophyta</taxon>
        <taxon>Spermatophyta</taxon>
        <taxon>Magnoliopsida</taxon>
        <taxon>eudicotyledons</taxon>
        <taxon>Gunneridae</taxon>
        <taxon>Pentapetalae</taxon>
        <taxon>asterids</taxon>
        <taxon>campanulids</taxon>
        <taxon>Apiales</taxon>
        <taxon>Apiaceae</taxon>
        <taxon>Apioideae</taxon>
        <taxon>apioid superclade</taxon>
        <taxon>Tordylieae</taxon>
        <taxon>Tordyliinae</taxon>
        <taxon>Heracleum</taxon>
    </lineage>
</organism>
<keyword evidence="5" id="KW-1185">Reference proteome</keyword>
<dbReference type="EMBL" id="JAUIZM010000004">
    <property type="protein sequence ID" value="KAK1388456.1"/>
    <property type="molecule type" value="Genomic_DNA"/>
</dbReference>
<feature type="compositionally biased region" description="Polar residues" evidence="2">
    <location>
        <begin position="178"/>
        <end position="190"/>
    </location>
</feature>
<evidence type="ECO:0000259" key="3">
    <source>
        <dbReference type="PROSITE" id="PS50089"/>
    </source>
</evidence>
<sequence>MGIGDLDLMDDAEKPCSICLDIVSDHGDRSWAKLHCGHLFHLDCIGSAFNVKGAMQCPNCRKIEKGQWLYSNGSRPYAEFNMEDWAHDEDLYDLSHSEMSFGVHWCPFSGLTRLPSSFDEGELSPTTYHDLLGQHAVIAEHTAVSSGSHHCPYVAYFGPFPSSSNSSGSVSDGAAYSSHWNSRSAPTSSHVPAPDQPPIPSMTQRAARNNFDNLRSGSFGYPFAVGHGSNARAGSSIAASMLPPYPGSAARARDRAQALQAYFQHPPGNSQGSRTPGIPSTRRASSHRNMAQGEPVASSSDQASGFYFFPSSSSAGRNFVEAENSMPNRFHAWERDQFPSFPSSQAERDPIWGPIHQLPGAPETGVRPASFRQRHGSERMQSQHRS</sequence>
<dbReference type="InterPro" id="IPR001841">
    <property type="entry name" value="Znf_RING"/>
</dbReference>
<dbReference type="AlphaFoldDB" id="A0AAD8MX41"/>
<feature type="region of interest" description="Disordered" evidence="2">
    <location>
        <begin position="171"/>
        <end position="203"/>
    </location>
</feature>
<dbReference type="InterPro" id="IPR044274">
    <property type="entry name" value="RFI2"/>
</dbReference>
<dbReference type="PANTHER" id="PTHR46798:SF3">
    <property type="entry name" value="RING FINGER FAMILY PROTEIN"/>
    <property type="match status" value="1"/>
</dbReference>
<reference evidence="4" key="2">
    <citation type="submission" date="2023-05" db="EMBL/GenBank/DDBJ databases">
        <authorList>
            <person name="Schelkunov M.I."/>
        </authorList>
    </citation>
    <scope>NUCLEOTIDE SEQUENCE</scope>
    <source>
        <strain evidence="4">Hsosn_3</strain>
        <tissue evidence="4">Leaf</tissue>
    </source>
</reference>
<evidence type="ECO:0000256" key="1">
    <source>
        <dbReference type="PROSITE-ProRule" id="PRU00175"/>
    </source>
</evidence>
<dbReference type="PROSITE" id="PS50089">
    <property type="entry name" value="ZF_RING_2"/>
    <property type="match status" value="1"/>
</dbReference>
<dbReference type="PANTHER" id="PTHR46798">
    <property type="entry name" value="OS09G0511500 PROTEIN"/>
    <property type="match status" value="1"/>
</dbReference>
<dbReference type="CDD" id="cd16448">
    <property type="entry name" value="RING-H2"/>
    <property type="match status" value="1"/>
</dbReference>
<comment type="caution">
    <text evidence="4">The sequence shown here is derived from an EMBL/GenBank/DDBJ whole genome shotgun (WGS) entry which is preliminary data.</text>
</comment>
<dbReference type="SMART" id="SM00184">
    <property type="entry name" value="RING"/>
    <property type="match status" value="1"/>
</dbReference>
<feature type="region of interest" description="Disordered" evidence="2">
    <location>
        <begin position="264"/>
        <end position="303"/>
    </location>
</feature>
<evidence type="ECO:0000256" key="2">
    <source>
        <dbReference type="SAM" id="MobiDB-lite"/>
    </source>
</evidence>
<protein>
    <submittedName>
        <fullName evidence="4">E3 ubiquitin-protein ligase RFWD3</fullName>
    </submittedName>
</protein>
<dbReference type="Pfam" id="PF13639">
    <property type="entry name" value="zf-RING_2"/>
    <property type="match status" value="1"/>
</dbReference>
<dbReference type="SUPFAM" id="SSF57850">
    <property type="entry name" value="RING/U-box"/>
    <property type="match status" value="1"/>
</dbReference>
<keyword evidence="1" id="KW-0863">Zinc-finger</keyword>
<gene>
    <name evidence="4" type="ORF">POM88_016634</name>
</gene>
<proteinExistence type="predicted"/>